<feature type="domain" description="Serine/threonine specific protein phosphatases" evidence="2">
    <location>
        <begin position="77"/>
        <end position="82"/>
    </location>
</feature>
<dbReference type="GO" id="GO:0033192">
    <property type="term" value="F:calmodulin-dependent protein phosphatase activity"/>
    <property type="evidence" value="ECO:0007669"/>
    <property type="project" value="InterPro"/>
</dbReference>
<gene>
    <name evidence="3" type="ORF">DYB32_001329</name>
</gene>
<dbReference type="SMART" id="SM00156">
    <property type="entry name" value="PP2Ac"/>
    <property type="match status" value="1"/>
</dbReference>
<comment type="similarity">
    <text evidence="1">Belongs to the PPP phosphatase family.</text>
</comment>
<dbReference type="GO" id="GO:0097720">
    <property type="term" value="P:calcineurin-mediated signaling"/>
    <property type="evidence" value="ECO:0007669"/>
    <property type="project" value="InterPro"/>
</dbReference>
<dbReference type="EMBL" id="QUSY01000030">
    <property type="protein sequence ID" value="RHY34427.1"/>
    <property type="molecule type" value="Genomic_DNA"/>
</dbReference>
<dbReference type="Proteomes" id="UP000285060">
    <property type="component" value="Unassembled WGS sequence"/>
</dbReference>
<dbReference type="InterPro" id="IPR029052">
    <property type="entry name" value="Metallo-depent_PP-like"/>
</dbReference>
<comment type="caution">
    <text evidence="3">The sequence shown here is derived from an EMBL/GenBank/DDBJ whole genome shotgun (WGS) entry which is preliminary data.</text>
</comment>
<dbReference type="InterPro" id="IPR006186">
    <property type="entry name" value="Ser/Thr-sp_prot-phosphatase"/>
</dbReference>
<dbReference type="InterPro" id="IPR004843">
    <property type="entry name" value="Calcineurin-like_PHP"/>
</dbReference>
<dbReference type="SUPFAM" id="SSF56300">
    <property type="entry name" value="Metallo-dependent phosphatases"/>
    <property type="match status" value="1"/>
</dbReference>
<dbReference type="InterPro" id="IPR043360">
    <property type="entry name" value="PP2B"/>
</dbReference>
<dbReference type="PRINTS" id="PR00114">
    <property type="entry name" value="STPHPHTASE"/>
</dbReference>
<dbReference type="VEuPathDB" id="FungiDB:H310_15134"/>
<dbReference type="Gene3D" id="3.60.21.10">
    <property type="match status" value="1"/>
</dbReference>
<accession>A0A418B8B2</accession>
<evidence type="ECO:0000256" key="1">
    <source>
        <dbReference type="RuleBase" id="RU004273"/>
    </source>
</evidence>
<evidence type="ECO:0000259" key="2">
    <source>
        <dbReference type="PROSITE" id="PS00125"/>
    </source>
</evidence>
<proteinExistence type="inferred from homology"/>
<dbReference type="VEuPathDB" id="FungiDB:H310_07618"/>
<dbReference type="AlphaFoldDB" id="A0A418B8B2"/>
<dbReference type="Pfam" id="PF00149">
    <property type="entry name" value="Metallophos"/>
    <property type="match status" value="1"/>
</dbReference>
<dbReference type="PANTHER" id="PTHR45673">
    <property type="entry name" value="SERINE/THREONINE-PROTEIN PHOSPHATASE 2B CATALYTIC SUBUNIT 1-RELATED"/>
    <property type="match status" value="1"/>
</dbReference>
<dbReference type="EC" id="3.1.3.16" evidence="1"/>
<evidence type="ECO:0000313" key="3">
    <source>
        <dbReference type="EMBL" id="RHY34427.1"/>
    </source>
</evidence>
<comment type="catalytic activity">
    <reaction evidence="1">
        <text>O-phospho-L-threonyl-[protein] + H2O = L-threonyl-[protein] + phosphate</text>
        <dbReference type="Rhea" id="RHEA:47004"/>
        <dbReference type="Rhea" id="RHEA-COMP:11060"/>
        <dbReference type="Rhea" id="RHEA-COMP:11605"/>
        <dbReference type="ChEBI" id="CHEBI:15377"/>
        <dbReference type="ChEBI" id="CHEBI:30013"/>
        <dbReference type="ChEBI" id="CHEBI:43474"/>
        <dbReference type="ChEBI" id="CHEBI:61977"/>
        <dbReference type="EC" id="3.1.3.16"/>
    </reaction>
</comment>
<dbReference type="PROSITE" id="PS00125">
    <property type="entry name" value="SER_THR_PHOSPHATASE"/>
    <property type="match status" value="1"/>
</dbReference>
<organism evidence="3 4">
    <name type="scientific">Aphanomyces invadans</name>
    <dbReference type="NCBI Taxonomy" id="157072"/>
    <lineage>
        <taxon>Eukaryota</taxon>
        <taxon>Sar</taxon>
        <taxon>Stramenopiles</taxon>
        <taxon>Oomycota</taxon>
        <taxon>Saprolegniomycetes</taxon>
        <taxon>Saprolegniales</taxon>
        <taxon>Verrucalvaceae</taxon>
        <taxon>Aphanomyces</taxon>
    </lineage>
</organism>
<evidence type="ECO:0000313" key="4">
    <source>
        <dbReference type="Proteomes" id="UP000285060"/>
    </source>
</evidence>
<name>A0A418B8B2_9STRA</name>
<keyword evidence="1" id="KW-0378">Hydrolase</keyword>
<keyword evidence="4" id="KW-1185">Reference proteome</keyword>
<feature type="non-terminal residue" evidence="3">
    <location>
        <position position="1"/>
    </location>
</feature>
<sequence length="402" mass="45274">RYTHDMVGFVVFGDIHGQFFDLMKLLDKCDFFQPSFGDSGNTLLFLGDYVDRGAFSCEVMLFLLCMKTHYPSRVYLLRGNHECEAISSFYGFRMECKAKYGLSVYYHFTQCFHALPLAAVVTASSDGHRVFCVHAGLSPSLKTLADIDAIERRQEPTTSGPLCDLLWSDPVPEYEDSTSDTDSTVNGVFCNIPVRGCSFYYSCTAVYDFLTANDLMCMVRAHELQDEGYLFHFSSPAYAPLDTRSDRDFPPVITIFSAANYCDTYHNLVRAAYLIIQKSAHRFDVEQTAHVVHPFPRAFYQSEGIWSLFQATLPYIPPSRDFFDTMAVLNHVDTDDGDQMKPLADSLRRNLSNHVGLNLEDEPGDASTSGSGKRRVVVVSDCMGALLREFCGRFCGMKNRCV</sequence>
<protein>
    <recommendedName>
        <fullName evidence="1">Serine/threonine-protein phosphatase</fullName>
        <ecNumber evidence="1">3.1.3.16</ecNumber>
    </recommendedName>
</protein>
<reference evidence="3 4" key="1">
    <citation type="submission" date="2018-08" db="EMBL/GenBank/DDBJ databases">
        <title>Aphanomyces genome sequencing and annotation.</title>
        <authorList>
            <person name="Minardi D."/>
            <person name="Oidtmann B."/>
            <person name="Van Der Giezen M."/>
            <person name="Studholme D.J."/>
        </authorList>
    </citation>
    <scope>NUCLEOTIDE SEQUENCE [LARGE SCALE GENOMIC DNA]</scope>
    <source>
        <strain evidence="3 4">NJM0002</strain>
    </source>
</reference>